<organism evidence="1 2">
    <name type="scientific">Trichogramma brassicae</name>
    <dbReference type="NCBI Taxonomy" id="86971"/>
    <lineage>
        <taxon>Eukaryota</taxon>
        <taxon>Metazoa</taxon>
        <taxon>Ecdysozoa</taxon>
        <taxon>Arthropoda</taxon>
        <taxon>Hexapoda</taxon>
        <taxon>Insecta</taxon>
        <taxon>Pterygota</taxon>
        <taxon>Neoptera</taxon>
        <taxon>Endopterygota</taxon>
        <taxon>Hymenoptera</taxon>
        <taxon>Apocrita</taxon>
        <taxon>Proctotrupomorpha</taxon>
        <taxon>Chalcidoidea</taxon>
        <taxon>Trichogrammatidae</taxon>
        <taxon>Trichogramma</taxon>
    </lineage>
</organism>
<feature type="non-terminal residue" evidence="1">
    <location>
        <position position="1"/>
    </location>
</feature>
<accession>A0A6H5J596</accession>
<protein>
    <submittedName>
        <fullName evidence="1">Uncharacterized protein</fullName>
    </submittedName>
</protein>
<gene>
    <name evidence="1" type="ORF">TBRA_LOCUS15248</name>
</gene>
<dbReference type="AlphaFoldDB" id="A0A6H5J596"/>
<dbReference type="Proteomes" id="UP000479190">
    <property type="component" value="Unassembled WGS sequence"/>
</dbReference>
<proteinExistence type="predicted"/>
<dbReference type="EMBL" id="CADCXV010001338">
    <property type="protein sequence ID" value="CAB0043660.1"/>
    <property type="molecule type" value="Genomic_DNA"/>
</dbReference>
<name>A0A6H5J596_9HYME</name>
<evidence type="ECO:0000313" key="2">
    <source>
        <dbReference type="Proteomes" id="UP000479190"/>
    </source>
</evidence>
<sequence>TTSSSHKSTNTVDATIIDDFWKNPYTSNNVAIVRASFRSSSYTLFSRGARRRPERPTPGAVSISS</sequence>
<evidence type="ECO:0000313" key="1">
    <source>
        <dbReference type="EMBL" id="CAB0043660.1"/>
    </source>
</evidence>
<keyword evidence="2" id="KW-1185">Reference proteome</keyword>
<reference evidence="1 2" key="1">
    <citation type="submission" date="2020-02" db="EMBL/GenBank/DDBJ databases">
        <authorList>
            <person name="Ferguson B K."/>
        </authorList>
    </citation>
    <scope>NUCLEOTIDE SEQUENCE [LARGE SCALE GENOMIC DNA]</scope>
</reference>